<feature type="region of interest" description="Disordered" evidence="1">
    <location>
        <begin position="1"/>
        <end position="26"/>
    </location>
</feature>
<evidence type="ECO:0000313" key="3">
    <source>
        <dbReference type="Proteomes" id="UP000265520"/>
    </source>
</evidence>
<accession>A0A392UTG1</accession>
<gene>
    <name evidence="2" type="ORF">A2U01_0100368</name>
</gene>
<feature type="non-terminal residue" evidence="2">
    <location>
        <position position="1"/>
    </location>
</feature>
<protein>
    <submittedName>
        <fullName evidence="2">Uncharacterized protein</fullName>
    </submittedName>
</protein>
<organism evidence="2 3">
    <name type="scientific">Trifolium medium</name>
    <dbReference type="NCBI Taxonomy" id="97028"/>
    <lineage>
        <taxon>Eukaryota</taxon>
        <taxon>Viridiplantae</taxon>
        <taxon>Streptophyta</taxon>
        <taxon>Embryophyta</taxon>
        <taxon>Tracheophyta</taxon>
        <taxon>Spermatophyta</taxon>
        <taxon>Magnoliopsida</taxon>
        <taxon>eudicotyledons</taxon>
        <taxon>Gunneridae</taxon>
        <taxon>Pentapetalae</taxon>
        <taxon>rosids</taxon>
        <taxon>fabids</taxon>
        <taxon>Fabales</taxon>
        <taxon>Fabaceae</taxon>
        <taxon>Papilionoideae</taxon>
        <taxon>50 kb inversion clade</taxon>
        <taxon>NPAAA clade</taxon>
        <taxon>Hologalegina</taxon>
        <taxon>IRL clade</taxon>
        <taxon>Trifolieae</taxon>
        <taxon>Trifolium</taxon>
    </lineage>
</organism>
<proteinExistence type="predicted"/>
<evidence type="ECO:0000256" key="1">
    <source>
        <dbReference type="SAM" id="MobiDB-lite"/>
    </source>
</evidence>
<keyword evidence="3" id="KW-1185">Reference proteome</keyword>
<dbReference type="Proteomes" id="UP000265520">
    <property type="component" value="Unassembled WGS sequence"/>
</dbReference>
<evidence type="ECO:0000313" key="2">
    <source>
        <dbReference type="EMBL" id="MCI79097.1"/>
    </source>
</evidence>
<comment type="caution">
    <text evidence="2">The sequence shown here is derived from an EMBL/GenBank/DDBJ whole genome shotgun (WGS) entry which is preliminary data.</text>
</comment>
<name>A0A392UTG1_9FABA</name>
<reference evidence="2 3" key="1">
    <citation type="journal article" date="2018" name="Front. Plant Sci.">
        <title>Red Clover (Trifolium pratense) and Zigzag Clover (T. medium) - A Picture of Genomic Similarities and Differences.</title>
        <authorList>
            <person name="Dluhosova J."/>
            <person name="Istvanek J."/>
            <person name="Nedelnik J."/>
            <person name="Repkova J."/>
        </authorList>
    </citation>
    <scope>NUCLEOTIDE SEQUENCE [LARGE SCALE GENOMIC DNA]</scope>
    <source>
        <strain evidence="3">cv. 10/8</strain>
        <tissue evidence="2">Leaf</tissue>
    </source>
</reference>
<sequence>VNATDGGPPVDGTAAVLRRSAATNHP</sequence>
<dbReference type="EMBL" id="LXQA010965905">
    <property type="protein sequence ID" value="MCI79097.1"/>
    <property type="molecule type" value="Genomic_DNA"/>
</dbReference>
<dbReference type="AlphaFoldDB" id="A0A392UTG1"/>